<dbReference type="RefSeq" id="WP_089696843.1">
    <property type="nucleotide sequence ID" value="NZ_FNHL01000002.1"/>
</dbReference>
<reference evidence="3" key="1">
    <citation type="submission" date="2016-10" db="EMBL/GenBank/DDBJ databases">
        <authorList>
            <person name="Varghese N."/>
            <person name="Submissions S."/>
        </authorList>
    </citation>
    <scope>NUCLEOTIDE SEQUENCE [LARGE SCALE GENOMIC DNA]</scope>
    <source>
        <strain evidence="3">CGMCC 1.10119</strain>
    </source>
</reference>
<dbReference type="PANTHER" id="PTHR43441">
    <property type="entry name" value="RIBOSOMAL-PROTEIN-SERINE ACETYLTRANSFERASE"/>
    <property type="match status" value="1"/>
</dbReference>
<dbReference type="OrthoDB" id="120213at2157"/>
<keyword evidence="3" id="KW-1185">Reference proteome</keyword>
<dbReference type="InterPro" id="IPR000182">
    <property type="entry name" value="GNAT_dom"/>
</dbReference>
<proteinExistence type="predicted"/>
<evidence type="ECO:0000313" key="3">
    <source>
        <dbReference type="Proteomes" id="UP000199451"/>
    </source>
</evidence>
<dbReference type="InterPro" id="IPR016181">
    <property type="entry name" value="Acyl_CoA_acyltransferase"/>
</dbReference>
<dbReference type="InterPro" id="IPR051908">
    <property type="entry name" value="Ribosomal_N-acetyltransferase"/>
</dbReference>
<dbReference type="Pfam" id="PF13302">
    <property type="entry name" value="Acetyltransf_3"/>
    <property type="match status" value="1"/>
</dbReference>
<sequence>MFPEVVETERLRLERFSRETVDTLDLYEYTAKADSIEEETQYVTWDPHTTPKETWDFLTGMEEAWDDRENATYAIFPKAGEDGAGEFAGNTGFDIDWEKRKATLGIWLRKPFWGRGYSGERAGALFQLAFDRLDLEVVDVGHVPDNDKSRRAIEKYIDSYGGRHDGILRNWQLTADGDPVDLELYSVSQTEWREVVGDEREATFLEERDDE</sequence>
<dbReference type="Gene3D" id="3.40.630.30">
    <property type="match status" value="1"/>
</dbReference>
<gene>
    <name evidence="2" type="ORF">SAMN04487949_1828</name>
</gene>
<feature type="domain" description="N-acetyltransferase" evidence="1">
    <location>
        <begin position="10"/>
        <end position="155"/>
    </location>
</feature>
<accession>A0A1G9TLU4</accession>
<dbReference type="GO" id="GO:0008999">
    <property type="term" value="F:protein-N-terminal-alanine acetyltransferase activity"/>
    <property type="evidence" value="ECO:0007669"/>
    <property type="project" value="TreeGrafter"/>
</dbReference>
<dbReference type="PANTHER" id="PTHR43441:SF11">
    <property type="entry name" value="RIBOSOMAL-PROTEIN-SERINE ACETYLTRANSFERASE"/>
    <property type="match status" value="1"/>
</dbReference>
<dbReference type="EMBL" id="FNHL01000002">
    <property type="protein sequence ID" value="SDM48769.1"/>
    <property type="molecule type" value="Genomic_DNA"/>
</dbReference>
<dbReference type="AlphaFoldDB" id="A0A1G9TLU4"/>
<dbReference type="GO" id="GO:0005737">
    <property type="term" value="C:cytoplasm"/>
    <property type="evidence" value="ECO:0007669"/>
    <property type="project" value="TreeGrafter"/>
</dbReference>
<evidence type="ECO:0000313" key="2">
    <source>
        <dbReference type="EMBL" id="SDM48769.1"/>
    </source>
</evidence>
<evidence type="ECO:0000259" key="1">
    <source>
        <dbReference type="Pfam" id="PF13302"/>
    </source>
</evidence>
<dbReference type="Proteomes" id="UP000199451">
    <property type="component" value="Unassembled WGS sequence"/>
</dbReference>
<dbReference type="STRING" id="660521.SAMN04487949_1828"/>
<dbReference type="SUPFAM" id="SSF55729">
    <property type="entry name" value="Acyl-CoA N-acyltransferases (Nat)"/>
    <property type="match status" value="1"/>
</dbReference>
<name>A0A1G9TLU4_9EURY</name>
<protein>
    <submittedName>
        <fullName evidence="2">Protein N-acetyltransferase, RimJ/RimL family</fullName>
    </submittedName>
</protein>
<keyword evidence="2" id="KW-0808">Transferase</keyword>
<organism evidence="2 3">
    <name type="scientific">Halogranum gelatinilyticum</name>
    <dbReference type="NCBI Taxonomy" id="660521"/>
    <lineage>
        <taxon>Archaea</taxon>
        <taxon>Methanobacteriati</taxon>
        <taxon>Methanobacteriota</taxon>
        <taxon>Stenosarchaea group</taxon>
        <taxon>Halobacteria</taxon>
        <taxon>Halobacteriales</taxon>
        <taxon>Haloferacaceae</taxon>
    </lineage>
</organism>
<dbReference type="GO" id="GO:1990189">
    <property type="term" value="F:protein N-terminal-serine acetyltransferase activity"/>
    <property type="evidence" value="ECO:0007669"/>
    <property type="project" value="TreeGrafter"/>
</dbReference>